<dbReference type="PANTHER" id="PTHR33504:SF1">
    <property type="entry name" value="FAMILY WITH SEQUENCE SIMILARITY 90, MEMBER A1B"/>
    <property type="match status" value="1"/>
</dbReference>
<gene>
    <name evidence="2" type="ORF">chiPu_0000483</name>
</gene>
<dbReference type="EMBL" id="BEZZ01000006">
    <property type="protein sequence ID" value="GCC22098.1"/>
    <property type="molecule type" value="Genomic_DNA"/>
</dbReference>
<dbReference type="OMA" id="NYWRRLN"/>
<dbReference type="STRING" id="137246.A0A401RVD9"/>
<protein>
    <submittedName>
        <fullName evidence="2">Uncharacterized protein</fullName>
    </submittedName>
</protein>
<name>A0A401RVD9_CHIPU</name>
<evidence type="ECO:0000256" key="1">
    <source>
        <dbReference type="SAM" id="MobiDB-lite"/>
    </source>
</evidence>
<dbReference type="PANTHER" id="PTHR33504">
    <property type="entry name" value="NADH DEHYDROGENASE (UBIQUINONE) 1 BETA SUBCOMPLEX, 4"/>
    <property type="match status" value="1"/>
</dbReference>
<reference evidence="2 3" key="1">
    <citation type="journal article" date="2018" name="Nat. Ecol. Evol.">
        <title>Shark genomes provide insights into elasmobranch evolution and the origin of vertebrates.</title>
        <authorList>
            <person name="Hara Y"/>
            <person name="Yamaguchi K"/>
            <person name="Onimaru K"/>
            <person name="Kadota M"/>
            <person name="Koyanagi M"/>
            <person name="Keeley SD"/>
            <person name="Tatsumi K"/>
            <person name="Tanaka K"/>
            <person name="Motone F"/>
            <person name="Kageyama Y"/>
            <person name="Nozu R"/>
            <person name="Adachi N"/>
            <person name="Nishimura O"/>
            <person name="Nakagawa R"/>
            <person name="Tanegashima C"/>
            <person name="Kiyatake I"/>
            <person name="Matsumoto R"/>
            <person name="Murakumo K"/>
            <person name="Nishida K"/>
            <person name="Terakita A"/>
            <person name="Kuratani S"/>
            <person name="Sato K"/>
            <person name="Hyodo S Kuraku.S."/>
        </authorList>
    </citation>
    <scope>NUCLEOTIDE SEQUENCE [LARGE SCALE GENOMIC DNA]</scope>
</reference>
<dbReference type="Proteomes" id="UP000287033">
    <property type="component" value="Unassembled WGS sequence"/>
</dbReference>
<sequence>MPLSLSTCSLNDFDMIIMNPIILESKRSPRLYPSPQNDYLFQNNEETTAYDQSCESDIIDQNFAARIIQRSWCSYRNKQLFCLLKHTICAAAAAASCKIMGHRKFYDLIIEDNLQYQRTKIADETDIVTMKDYMQYISSLDETPAYLGGKDNYWRMLTLTNLPRTTIMYDIMDYAQNKTLSQRLKDELPTLLSKPTTEEIQLQHIRTISQTRSPTPSISIPPTRSSTSSKAARESQRRSYKARRKVSKMRKIYGLDKNKEEVLNNPTHHSYAQDGSQIITSCDQDKRSPAVHLTSDEEWEHEVDELYAWTQELSLDY</sequence>
<evidence type="ECO:0000313" key="3">
    <source>
        <dbReference type="Proteomes" id="UP000287033"/>
    </source>
</evidence>
<keyword evidence="3" id="KW-1185">Reference proteome</keyword>
<proteinExistence type="predicted"/>
<organism evidence="2 3">
    <name type="scientific">Chiloscyllium punctatum</name>
    <name type="common">Brownbanded bambooshark</name>
    <name type="synonym">Hemiscyllium punctatum</name>
    <dbReference type="NCBI Taxonomy" id="137246"/>
    <lineage>
        <taxon>Eukaryota</taxon>
        <taxon>Metazoa</taxon>
        <taxon>Chordata</taxon>
        <taxon>Craniata</taxon>
        <taxon>Vertebrata</taxon>
        <taxon>Chondrichthyes</taxon>
        <taxon>Elasmobranchii</taxon>
        <taxon>Galeomorphii</taxon>
        <taxon>Galeoidea</taxon>
        <taxon>Orectolobiformes</taxon>
        <taxon>Hemiscylliidae</taxon>
        <taxon>Chiloscyllium</taxon>
    </lineage>
</organism>
<feature type="region of interest" description="Disordered" evidence="1">
    <location>
        <begin position="209"/>
        <end position="243"/>
    </location>
</feature>
<feature type="compositionally biased region" description="Low complexity" evidence="1">
    <location>
        <begin position="209"/>
        <end position="229"/>
    </location>
</feature>
<comment type="caution">
    <text evidence="2">The sequence shown here is derived from an EMBL/GenBank/DDBJ whole genome shotgun (WGS) entry which is preliminary data.</text>
</comment>
<evidence type="ECO:0000313" key="2">
    <source>
        <dbReference type="EMBL" id="GCC22098.1"/>
    </source>
</evidence>
<dbReference type="AlphaFoldDB" id="A0A401RVD9"/>
<dbReference type="OrthoDB" id="10006090at2759"/>
<accession>A0A401RVD9</accession>